<proteinExistence type="predicted"/>
<feature type="domain" description="AB hydrolase-1" evidence="3">
    <location>
        <begin position="62"/>
        <end position="304"/>
    </location>
</feature>
<dbReference type="FunFam" id="3.40.50.1820:FF:000270">
    <property type="entry name" value="Alpha/beta-Hydrolases superfamily protein"/>
    <property type="match status" value="2"/>
</dbReference>
<organism evidence="4">
    <name type="scientific">Cucumis sativus</name>
    <name type="common">Cucumber</name>
    <dbReference type="NCBI Taxonomy" id="3659"/>
    <lineage>
        <taxon>Eukaryota</taxon>
        <taxon>Viridiplantae</taxon>
        <taxon>Streptophyta</taxon>
        <taxon>Embryophyta</taxon>
        <taxon>Tracheophyta</taxon>
        <taxon>Spermatophyta</taxon>
        <taxon>Magnoliopsida</taxon>
        <taxon>eudicotyledons</taxon>
        <taxon>Gunneridae</taxon>
        <taxon>Pentapetalae</taxon>
        <taxon>rosids</taxon>
        <taxon>fabids</taxon>
        <taxon>Cucurbitales</taxon>
        <taxon>Cucurbitaceae</taxon>
        <taxon>Benincaseae</taxon>
        <taxon>Cucumis</taxon>
    </lineage>
</organism>
<keyword evidence="4" id="KW-0378">Hydrolase</keyword>
<dbReference type="Pfam" id="PF00561">
    <property type="entry name" value="Abhydrolase_1"/>
    <property type="match status" value="1"/>
</dbReference>
<protein>
    <submittedName>
        <fullName evidence="4">Hydrolase family protein</fullName>
    </submittedName>
</protein>
<feature type="domain" description="AB hydrolase-1" evidence="2">
    <location>
        <begin position="346"/>
        <end position="476"/>
    </location>
</feature>
<evidence type="ECO:0000259" key="3">
    <source>
        <dbReference type="Pfam" id="PF12697"/>
    </source>
</evidence>
<dbReference type="PANTHER" id="PTHR45763:SF51">
    <property type="entry name" value="ALPHA_BETA-HYDROLASES SUPERFAMILY PROTEIN"/>
    <property type="match status" value="1"/>
</dbReference>
<dbReference type="PANTHER" id="PTHR45763">
    <property type="entry name" value="HYDROLASE, ALPHA/BETA FOLD FAMILY PROTEIN, EXPRESSED-RELATED"/>
    <property type="match status" value="1"/>
</dbReference>
<evidence type="ECO:0000313" key="4">
    <source>
        <dbReference type="EMBL" id="ACA35281.1"/>
    </source>
</evidence>
<reference evidence="4" key="1">
    <citation type="journal article" date="2008" name="Theor. Appl. Genet.">
        <title>Exploiting synteny in Cucumis for mapping of Psm: a unique locus controlling paternal mitochondrial sorting.</title>
        <authorList>
            <person name="Al-Faifi S."/>
            <person name="Meyer J.D."/>
            <person name="Garcia-Mas J."/>
            <person name="Monforte A.J."/>
            <person name="Havey M.J."/>
        </authorList>
    </citation>
    <scope>NUCLEOTIDE SEQUENCE</scope>
</reference>
<dbReference type="AlphaFoldDB" id="B3U2B6"/>
<name>B3U2B6_CUCSA</name>
<evidence type="ECO:0000256" key="1">
    <source>
        <dbReference type="SAM" id="MobiDB-lite"/>
    </source>
</evidence>
<dbReference type="EMBL" id="EU500868">
    <property type="protein sequence ID" value="ACA35281.1"/>
    <property type="molecule type" value="Genomic_DNA"/>
</dbReference>
<accession>B3U2B6</accession>
<dbReference type="InterPro" id="IPR000073">
    <property type="entry name" value="AB_hydrolase_1"/>
</dbReference>
<dbReference type="InterPro" id="IPR029058">
    <property type="entry name" value="AB_hydrolase_fold"/>
</dbReference>
<dbReference type="Gene3D" id="3.40.50.1820">
    <property type="entry name" value="alpha/beta hydrolase"/>
    <property type="match status" value="2"/>
</dbReference>
<dbReference type="GO" id="GO:0016787">
    <property type="term" value="F:hydrolase activity"/>
    <property type="evidence" value="ECO:0007669"/>
    <property type="project" value="UniProtKB-KW"/>
</dbReference>
<sequence length="619" mass="70246">MTGGGNRKVSAASVSGGAHTRMKSKQSNSLRLSLAPRIKLRDGRHLAYKEHGVPKDKAKYKIVSVHGFDSCRHDTAAARALSPEFFEGLGIYILSFDRPGYGESDPNPKRTVKSAAMDIEELADQLALGSKFYVIGGSMGGLIVWSCLKYIPNRLAGAVLIAPVINYWWSGLPENLSNEAFKWKPLQDQWALSVAHYTPWLTYWWNTRKWFPASSIIAHNPDVLSPADKNLIPKLSFRHEYAAQIRQQGEYESLHQDLNVGFSSWEFSPLDLKNPFPHNNGSIHIWQGDDDRVVSPKLQRYIAEKLPWIRYHEGPPITAPRIKLRDGRYLAYKEHGVPKDSAKYKIIYIHSFCSCRHNAIIANTISPDIIDNLGIYILSFDRSGYGESDPNPNRTPKTIAYDIEELADQLELGSKFYVVGFSMGGQAVWSCLNYIPNRLAGAALLAPVVNYWWPGLPANLTNEAFYQQFRQDQWTVRVAHYTPWLTYWWNTQRWFPSSSIIAGNPEVLSRQDKELLSKQVGREECELVFSQQGEYESIHKDTNVGFGSLLKFPTFHRSNKENSTLTWKPSIGLYTLSCVSQLHQILNPEIIRVRPLESRQDQKALNSATSHPRVAHCSR</sequence>
<feature type="region of interest" description="Disordered" evidence="1">
    <location>
        <begin position="1"/>
        <end position="29"/>
    </location>
</feature>
<evidence type="ECO:0000259" key="2">
    <source>
        <dbReference type="Pfam" id="PF00561"/>
    </source>
</evidence>
<dbReference type="Pfam" id="PF12697">
    <property type="entry name" value="Abhydrolase_6"/>
    <property type="match status" value="1"/>
</dbReference>
<dbReference type="SUPFAM" id="SSF53474">
    <property type="entry name" value="alpha/beta-Hydrolases"/>
    <property type="match status" value="2"/>
</dbReference>